<dbReference type="PANTHER" id="PTHR22594">
    <property type="entry name" value="ASPARTYL/LYSYL-TRNA SYNTHETASE"/>
    <property type="match status" value="1"/>
</dbReference>
<dbReference type="SUPFAM" id="SSF50249">
    <property type="entry name" value="Nucleic acid-binding proteins"/>
    <property type="match status" value="1"/>
</dbReference>
<organism evidence="10">
    <name type="scientific">Salinicola endophyticus</name>
    <dbReference type="NCBI Taxonomy" id="1949083"/>
    <lineage>
        <taxon>Bacteria</taxon>
        <taxon>Pseudomonadati</taxon>
        <taxon>Pseudomonadota</taxon>
        <taxon>Gammaproteobacteria</taxon>
        <taxon>Oceanospirillales</taxon>
        <taxon>Halomonadaceae</taxon>
        <taxon>Salinicola</taxon>
    </lineage>
</organism>
<feature type="binding site" evidence="8">
    <location>
        <position position="173"/>
    </location>
    <ligand>
        <name>L-aspartate</name>
        <dbReference type="ChEBI" id="CHEBI:29991"/>
    </ligand>
</feature>
<comment type="subunit">
    <text evidence="8">Homodimer.</text>
</comment>
<dbReference type="GO" id="GO:0006422">
    <property type="term" value="P:aspartyl-tRNA aminoacylation"/>
    <property type="evidence" value="ECO:0007669"/>
    <property type="project" value="UniProtKB-UniRule"/>
</dbReference>
<evidence type="ECO:0000256" key="4">
    <source>
        <dbReference type="ARBA" id="ARBA00022741"/>
    </source>
</evidence>
<gene>
    <name evidence="8 10" type="primary">aspS</name>
    <name evidence="10" type="ORF">ABV408_09630</name>
</gene>
<name>A0AB74UBS0_9GAMM</name>
<evidence type="ECO:0000259" key="9">
    <source>
        <dbReference type="PROSITE" id="PS50862"/>
    </source>
</evidence>
<dbReference type="EC" id="6.1.1.23" evidence="8"/>
<evidence type="ECO:0000256" key="2">
    <source>
        <dbReference type="ARBA" id="ARBA00022490"/>
    </source>
</evidence>
<dbReference type="Pfam" id="PF02938">
    <property type="entry name" value="GAD"/>
    <property type="match status" value="1"/>
</dbReference>
<dbReference type="InterPro" id="IPR004115">
    <property type="entry name" value="GAD-like_sf"/>
</dbReference>
<keyword evidence="4 8" id="KW-0547">Nucleotide-binding</keyword>
<dbReference type="RefSeq" id="WP_353982170.1">
    <property type="nucleotide sequence ID" value="NZ_CP159578.1"/>
</dbReference>
<evidence type="ECO:0000256" key="3">
    <source>
        <dbReference type="ARBA" id="ARBA00022598"/>
    </source>
</evidence>
<reference evidence="10" key="1">
    <citation type="submission" date="2024-06" db="EMBL/GenBank/DDBJ databases">
        <title>Complete genome of Salinicola endophyticus HNIBRBA4755.</title>
        <authorList>
            <person name="Shin S.Y."/>
            <person name="Kang H."/>
            <person name="Song J."/>
        </authorList>
    </citation>
    <scope>NUCLEOTIDE SEQUENCE</scope>
    <source>
        <strain evidence="10">HNIBRBA4755</strain>
    </source>
</reference>
<dbReference type="NCBIfam" id="NF001750">
    <property type="entry name" value="PRK00476.1"/>
    <property type="match status" value="1"/>
</dbReference>
<dbReference type="NCBIfam" id="TIGR00459">
    <property type="entry name" value="aspS_bact"/>
    <property type="match status" value="1"/>
</dbReference>
<dbReference type="InterPro" id="IPR004364">
    <property type="entry name" value="Aa-tRNA-synt_II"/>
</dbReference>
<dbReference type="Gene3D" id="3.30.930.10">
    <property type="entry name" value="Bira Bifunctional Protein, Domain 2"/>
    <property type="match status" value="1"/>
</dbReference>
<keyword evidence="5 8" id="KW-0067">ATP-binding</keyword>
<evidence type="ECO:0000256" key="5">
    <source>
        <dbReference type="ARBA" id="ARBA00022840"/>
    </source>
</evidence>
<dbReference type="InterPro" id="IPR012340">
    <property type="entry name" value="NA-bd_OB-fold"/>
</dbReference>
<keyword evidence="7 8" id="KW-0030">Aminoacyl-tRNA synthetase</keyword>
<feature type="binding site" evidence="8">
    <location>
        <position position="219"/>
    </location>
    <ligand>
        <name>L-aspartate</name>
        <dbReference type="ChEBI" id="CHEBI:29991"/>
    </ligand>
</feature>
<dbReference type="Pfam" id="PF01336">
    <property type="entry name" value="tRNA_anti-codon"/>
    <property type="match status" value="1"/>
</dbReference>
<feature type="binding site" evidence="8">
    <location>
        <position position="448"/>
    </location>
    <ligand>
        <name>L-aspartate</name>
        <dbReference type="ChEBI" id="CHEBI:29991"/>
    </ligand>
</feature>
<feature type="binding site" evidence="8">
    <location>
        <position position="488"/>
    </location>
    <ligand>
        <name>L-aspartate</name>
        <dbReference type="ChEBI" id="CHEBI:29991"/>
    </ligand>
</feature>
<dbReference type="CDD" id="cd04317">
    <property type="entry name" value="EcAspRS_like_N"/>
    <property type="match status" value="1"/>
</dbReference>
<feature type="binding site" evidence="8">
    <location>
        <begin position="219"/>
        <end position="221"/>
    </location>
    <ligand>
        <name>ATP</name>
        <dbReference type="ChEBI" id="CHEBI:30616"/>
    </ligand>
</feature>
<keyword evidence="3 8" id="KW-0436">Ligase</keyword>
<dbReference type="InterPro" id="IPR029351">
    <property type="entry name" value="GAD_dom"/>
</dbReference>
<dbReference type="Gene3D" id="2.40.50.140">
    <property type="entry name" value="Nucleic acid-binding proteins"/>
    <property type="match status" value="1"/>
</dbReference>
<dbReference type="PRINTS" id="PR01042">
    <property type="entry name" value="TRNASYNTHASP"/>
</dbReference>
<dbReference type="EMBL" id="CP159578">
    <property type="protein sequence ID" value="XCJ81421.1"/>
    <property type="molecule type" value="Genomic_DNA"/>
</dbReference>
<feature type="site" description="Important for tRNA non-discrimination" evidence="8">
    <location>
        <position position="30"/>
    </location>
</feature>
<dbReference type="InterPro" id="IPR047090">
    <property type="entry name" value="AspRS_core"/>
</dbReference>
<protein>
    <recommendedName>
        <fullName evidence="8">Aspartate--tRNA(Asp/Asn) ligase</fullName>
        <ecNumber evidence="8">6.1.1.23</ecNumber>
    </recommendedName>
    <alternativeName>
        <fullName evidence="8">Aspartyl-tRNA synthetase</fullName>
        <shortName evidence="8">AspRS</shortName>
    </alternativeName>
    <alternativeName>
        <fullName evidence="8">Non-discriminating aspartyl-tRNA synthetase</fullName>
        <shortName evidence="8">ND-AspRS</shortName>
    </alternativeName>
</protein>
<accession>A0AB74UBS0</accession>
<dbReference type="GO" id="GO:0003676">
    <property type="term" value="F:nucleic acid binding"/>
    <property type="evidence" value="ECO:0007669"/>
    <property type="project" value="InterPro"/>
</dbReference>
<feature type="binding site" evidence="8">
    <location>
        <position position="228"/>
    </location>
    <ligand>
        <name>ATP</name>
        <dbReference type="ChEBI" id="CHEBI:30616"/>
    </ligand>
</feature>
<dbReference type="AlphaFoldDB" id="A0AB74UBS0"/>
<comment type="function">
    <text evidence="8">Aspartyl-tRNA synthetase with relaxed tRNA specificity since it is able to aspartylate not only its cognate tRNA(Asp) but also tRNA(Asn). Reaction proceeds in two steps: L-aspartate is first activated by ATP to form Asp-AMP and then transferred to the acceptor end of tRNA(Asp/Asn).</text>
</comment>
<comment type="subcellular location">
    <subcellularLocation>
        <location evidence="8">Cytoplasm</location>
    </subcellularLocation>
</comment>
<dbReference type="InterPro" id="IPR006195">
    <property type="entry name" value="aa-tRNA-synth_II"/>
</dbReference>
<dbReference type="Gene3D" id="3.30.1360.30">
    <property type="entry name" value="GAD-like domain"/>
    <property type="match status" value="1"/>
</dbReference>
<keyword evidence="6 8" id="KW-0648">Protein biosynthesis</keyword>
<dbReference type="InterPro" id="IPR004524">
    <property type="entry name" value="Asp-tRNA-ligase_1"/>
</dbReference>
<dbReference type="GO" id="GO:0050560">
    <property type="term" value="F:aspartate-tRNA(Asn) ligase activity"/>
    <property type="evidence" value="ECO:0007669"/>
    <property type="project" value="UniProtKB-EC"/>
</dbReference>
<comment type="catalytic activity">
    <reaction evidence="8">
        <text>tRNA(Asx) + L-aspartate + ATP = L-aspartyl-tRNA(Asx) + AMP + diphosphate</text>
        <dbReference type="Rhea" id="RHEA:18349"/>
        <dbReference type="Rhea" id="RHEA-COMP:9710"/>
        <dbReference type="Rhea" id="RHEA-COMP:9711"/>
        <dbReference type="ChEBI" id="CHEBI:29991"/>
        <dbReference type="ChEBI" id="CHEBI:30616"/>
        <dbReference type="ChEBI" id="CHEBI:33019"/>
        <dbReference type="ChEBI" id="CHEBI:78442"/>
        <dbReference type="ChEBI" id="CHEBI:78516"/>
        <dbReference type="ChEBI" id="CHEBI:456215"/>
        <dbReference type="EC" id="6.1.1.23"/>
    </reaction>
</comment>
<feature type="binding site" evidence="8">
    <location>
        <position position="481"/>
    </location>
    <ligand>
        <name>ATP</name>
        <dbReference type="ChEBI" id="CHEBI:30616"/>
    </ligand>
</feature>
<dbReference type="GO" id="GO:0004815">
    <property type="term" value="F:aspartate-tRNA ligase activity"/>
    <property type="evidence" value="ECO:0007669"/>
    <property type="project" value="UniProtKB-UniRule"/>
</dbReference>
<feature type="site" description="Important for tRNA non-discrimination" evidence="8">
    <location>
        <position position="81"/>
    </location>
</feature>
<dbReference type="InterPro" id="IPR004365">
    <property type="entry name" value="NA-bd_OB_tRNA"/>
</dbReference>
<dbReference type="PROSITE" id="PS50862">
    <property type="entry name" value="AA_TRNA_LIGASE_II"/>
    <property type="match status" value="1"/>
</dbReference>
<dbReference type="InterPro" id="IPR047089">
    <property type="entry name" value="Asp-tRNA-ligase_1_N"/>
</dbReference>
<dbReference type="InterPro" id="IPR002312">
    <property type="entry name" value="Asp/Asn-tRNA-synth_IIb"/>
</dbReference>
<proteinExistence type="inferred from homology"/>
<dbReference type="PANTHER" id="PTHR22594:SF5">
    <property type="entry name" value="ASPARTATE--TRNA LIGASE, MITOCHONDRIAL"/>
    <property type="match status" value="1"/>
</dbReference>
<dbReference type="InterPro" id="IPR045864">
    <property type="entry name" value="aa-tRNA-synth_II/BPL/LPL"/>
</dbReference>
<dbReference type="GO" id="GO:0005524">
    <property type="term" value="F:ATP binding"/>
    <property type="evidence" value="ECO:0007669"/>
    <property type="project" value="UniProtKB-UniRule"/>
</dbReference>
<feature type="region of interest" description="Aspartate" evidence="8">
    <location>
        <begin position="197"/>
        <end position="200"/>
    </location>
</feature>
<dbReference type="Pfam" id="PF00152">
    <property type="entry name" value="tRNA-synt_2"/>
    <property type="match status" value="1"/>
</dbReference>
<dbReference type="CDD" id="cd00777">
    <property type="entry name" value="AspRS_core"/>
    <property type="match status" value="1"/>
</dbReference>
<evidence type="ECO:0000256" key="7">
    <source>
        <dbReference type="ARBA" id="ARBA00023146"/>
    </source>
</evidence>
<dbReference type="HAMAP" id="MF_00044">
    <property type="entry name" value="Asp_tRNA_synth_type1"/>
    <property type="match status" value="1"/>
</dbReference>
<feature type="domain" description="Aminoacyl-transfer RNA synthetases class-II family profile" evidence="9">
    <location>
        <begin position="140"/>
        <end position="554"/>
    </location>
</feature>
<keyword evidence="2 8" id="KW-0963">Cytoplasm</keyword>
<sequence>MRSHYCGQLNESLIDQEVTLCGWVHRRRDHGGVIFLDMRDRDGVAQVVVDPDTAEAFATADRARSEYVLRIRGRIRLRPEGTQNPNMPTGMIEVLAKDVEVLNTAATPPFQLDEHGKVGEEVRLKYRYVDLRRPEMIEKLRLRSRITHSVRAYLEGEGFLDIETPILTRATPEGARDYLVPSRTHEGHFFALPQSPQLFKQLLMVSGFDRYYQIAKCFRDEDLRADRQPEFTQIDIEASFIEERDIMGITETMVRQLFQDVLDVALPEFPRMPYSEAMQRYGSDKPDLRIPLELVDVDDLMQSVDFKVFSGPAKADDGRVAALKVSSGAKLSRKEIDDYTKFVGIYGAKGLAWIKVNERAKGLDGLQSPIVKFMEGVIEELLDRVGAEDGDIVFFGADKARVVNEALGALRVKLGEDLDLYTADWAPLWVVDFPMFEADDNGRLAALHHPFTAPSCAPEALKASPATALSRAYDMVLNGTELGGGSIRIHDQEMQRVVFDVLGIGKEEAEEKFGFLLDALKFGAPPHGGLAFGLDRLVMLMTGSRTIRDVIAFPKTQSAADLMTDAPGEVSKEQLRDLHIRLRPKAKPESAGE</sequence>
<evidence type="ECO:0000256" key="8">
    <source>
        <dbReference type="HAMAP-Rule" id="MF_00044"/>
    </source>
</evidence>
<evidence type="ECO:0000256" key="1">
    <source>
        <dbReference type="ARBA" id="ARBA00006303"/>
    </source>
</evidence>
<dbReference type="SUPFAM" id="SSF55261">
    <property type="entry name" value="GAD domain-like"/>
    <property type="match status" value="1"/>
</dbReference>
<dbReference type="SUPFAM" id="SSF55681">
    <property type="entry name" value="Class II aaRS and biotin synthetases"/>
    <property type="match status" value="1"/>
</dbReference>
<evidence type="ECO:0000256" key="6">
    <source>
        <dbReference type="ARBA" id="ARBA00022917"/>
    </source>
</evidence>
<dbReference type="GO" id="GO:0005737">
    <property type="term" value="C:cytoplasm"/>
    <property type="evidence" value="ECO:0007669"/>
    <property type="project" value="UniProtKB-SubCell"/>
</dbReference>
<feature type="binding site" evidence="8">
    <location>
        <begin position="533"/>
        <end position="536"/>
    </location>
    <ligand>
        <name>ATP</name>
        <dbReference type="ChEBI" id="CHEBI:30616"/>
    </ligand>
</feature>
<evidence type="ECO:0000313" key="10">
    <source>
        <dbReference type="EMBL" id="XCJ81421.1"/>
    </source>
</evidence>
<comment type="similarity">
    <text evidence="1 8">Belongs to the class-II aminoacyl-tRNA synthetase family. Type 1 subfamily.</text>
</comment>